<organism evidence="2 3">
    <name type="scientific">Triparma retinervis</name>
    <dbReference type="NCBI Taxonomy" id="2557542"/>
    <lineage>
        <taxon>Eukaryota</taxon>
        <taxon>Sar</taxon>
        <taxon>Stramenopiles</taxon>
        <taxon>Ochrophyta</taxon>
        <taxon>Bolidophyceae</taxon>
        <taxon>Parmales</taxon>
        <taxon>Triparmaceae</taxon>
        <taxon>Triparma</taxon>
    </lineage>
</organism>
<dbReference type="AlphaFoldDB" id="A0A9W7A953"/>
<dbReference type="Proteomes" id="UP001165082">
    <property type="component" value="Unassembled WGS sequence"/>
</dbReference>
<comment type="caution">
    <text evidence="2">The sequence shown here is derived from an EMBL/GenBank/DDBJ whole genome shotgun (WGS) entry which is preliminary data.</text>
</comment>
<dbReference type="OrthoDB" id="354226at2759"/>
<name>A0A9W7A953_9STRA</name>
<keyword evidence="3" id="KW-1185">Reference proteome</keyword>
<accession>A0A9W7A953</accession>
<evidence type="ECO:0000313" key="3">
    <source>
        <dbReference type="Proteomes" id="UP001165082"/>
    </source>
</evidence>
<evidence type="ECO:0000313" key="2">
    <source>
        <dbReference type="EMBL" id="GMH64913.1"/>
    </source>
</evidence>
<dbReference type="EMBL" id="BRXZ01003928">
    <property type="protein sequence ID" value="GMH64913.1"/>
    <property type="molecule type" value="Genomic_DNA"/>
</dbReference>
<evidence type="ECO:0000256" key="1">
    <source>
        <dbReference type="SAM" id="Phobius"/>
    </source>
</evidence>
<feature type="transmembrane region" description="Helical" evidence="1">
    <location>
        <begin position="118"/>
        <end position="137"/>
    </location>
</feature>
<protein>
    <submittedName>
        <fullName evidence="2">Uncharacterized protein</fullName>
    </submittedName>
</protein>
<keyword evidence="1" id="KW-1133">Transmembrane helix</keyword>
<gene>
    <name evidence="2" type="ORF">TrRE_jg4373</name>
</gene>
<keyword evidence="1" id="KW-0812">Transmembrane</keyword>
<feature type="transmembrane region" description="Helical" evidence="1">
    <location>
        <begin position="48"/>
        <end position="67"/>
    </location>
</feature>
<proteinExistence type="predicted"/>
<reference evidence="2" key="1">
    <citation type="submission" date="2022-07" db="EMBL/GenBank/DDBJ databases">
        <title>Genome analysis of Parmales, a sister group of diatoms, reveals the evolutionary specialization of diatoms from phago-mixotrophs to photoautotrophs.</title>
        <authorList>
            <person name="Ban H."/>
            <person name="Sato S."/>
            <person name="Yoshikawa S."/>
            <person name="Kazumasa Y."/>
            <person name="Nakamura Y."/>
            <person name="Ichinomiya M."/>
            <person name="Saitoh K."/>
            <person name="Sato N."/>
            <person name="Blanc-Mathieu R."/>
            <person name="Endo H."/>
            <person name="Kuwata A."/>
            <person name="Ogata H."/>
        </authorList>
    </citation>
    <scope>NUCLEOTIDE SEQUENCE</scope>
</reference>
<feature type="transmembrane region" description="Helical" evidence="1">
    <location>
        <begin position="149"/>
        <end position="165"/>
    </location>
</feature>
<sequence length="190" mass="20997">MEESYGAVLYEFGNGWLLERAMARQKEASARAAFGSSFIKKDSTSRKFKALCTLCSLLTIAVGLVHVSNELSSFCESSETRSCVGPWLIWQGDGDGLSDVNLDFREVFSFNTSVFFELWTPIFLGLFSLHMYVPSLLEAAAWEHEQWRFNSGVFLFTALFGSMGYAGNLGILVGFGNVLASFCCLIASNI</sequence>
<keyword evidence="1" id="KW-0472">Membrane</keyword>